<name>A0ABX5MBP8_9BURK</name>
<comment type="caution">
    <text evidence="1">The sequence shown here is derived from an EMBL/GenBank/DDBJ whole genome shotgun (WGS) entry which is preliminary data.</text>
</comment>
<organism evidence="1 2">
    <name type="scientific">Paraburkholderia tropica</name>
    <dbReference type="NCBI Taxonomy" id="92647"/>
    <lineage>
        <taxon>Bacteria</taxon>
        <taxon>Pseudomonadati</taxon>
        <taxon>Pseudomonadota</taxon>
        <taxon>Betaproteobacteria</taxon>
        <taxon>Burkholderiales</taxon>
        <taxon>Burkholderiaceae</taxon>
        <taxon>Paraburkholderia</taxon>
    </lineage>
</organism>
<protein>
    <recommendedName>
        <fullName evidence="3">Resolvase/invertase-type recombinase catalytic domain-containing protein</fullName>
    </recommendedName>
</protein>
<gene>
    <name evidence="1" type="ORF">C7400_1617</name>
</gene>
<reference evidence="1 2" key="1">
    <citation type="submission" date="2018-05" db="EMBL/GenBank/DDBJ databases">
        <title>Genomic Encyclopedia of Type Strains, Phase IV (KMG-V): Genome sequencing to study the core and pangenomes of soil and plant-associated prokaryotes.</title>
        <authorList>
            <person name="Whitman W."/>
        </authorList>
    </citation>
    <scope>NUCLEOTIDE SEQUENCE [LARGE SCALE GENOMIC DNA]</scope>
    <source>
        <strain evidence="1 2">SIr-6563</strain>
    </source>
</reference>
<keyword evidence="2" id="KW-1185">Reference proteome</keyword>
<accession>A0ABX5MBP8</accession>
<evidence type="ECO:0000313" key="2">
    <source>
        <dbReference type="Proteomes" id="UP000247515"/>
    </source>
</evidence>
<dbReference type="Proteomes" id="UP000247515">
    <property type="component" value="Unassembled WGS sequence"/>
</dbReference>
<evidence type="ECO:0008006" key="3">
    <source>
        <dbReference type="Google" id="ProtNLM"/>
    </source>
</evidence>
<proteinExistence type="predicted"/>
<dbReference type="EMBL" id="QJJV01000061">
    <property type="protein sequence ID" value="PXX01604.1"/>
    <property type="molecule type" value="Genomic_DNA"/>
</dbReference>
<evidence type="ECO:0000313" key="1">
    <source>
        <dbReference type="EMBL" id="PXX01604.1"/>
    </source>
</evidence>
<sequence length="62" mass="6705">MALNASSKLRPKVIALQKRGIALILERAEAAGEKGALSGIKARETYCAPVRVRPRRTTEAES</sequence>